<reference evidence="8 9" key="1">
    <citation type="submission" date="2020-04" db="EMBL/GenBank/DDBJ databases">
        <title>Vibrio sp. SM6, a novel species isolated from seawater.</title>
        <authorList>
            <person name="Wang X."/>
        </authorList>
    </citation>
    <scope>NUCLEOTIDE SEQUENCE [LARGE SCALE GENOMIC DNA]</scope>
    <source>
        <strain evidence="8 9">SM6</strain>
    </source>
</reference>
<gene>
    <name evidence="8" type="primary">flgL</name>
    <name evidence="8" type="ORF">HGP28_01775</name>
</gene>
<name>A0A7X8YFG2_9VIBR</name>
<accession>A0A7X8YFG2</accession>
<keyword evidence="5" id="KW-0975">Bacterial flagellum</keyword>
<keyword evidence="8" id="KW-0969">Cilium</keyword>
<dbReference type="EMBL" id="JABAIK010000001">
    <property type="protein sequence ID" value="NLS11619.1"/>
    <property type="molecule type" value="Genomic_DNA"/>
</dbReference>
<feature type="region of interest" description="Disordered" evidence="6">
    <location>
        <begin position="18"/>
        <end position="38"/>
    </location>
</feature>
<comment type="subcellular location">
    <subcellularLocation>
        <location evidence="1">Bacterial flagellum</location>
    </subcellularLocation>
    <subcellularLocation>
        <location evidence="2">Secreted</location>
    </subcellularLocation>
</comment>
<keyword evidence="4" id="KW-0964">Secreted</keyword>
<comment type="similarity">
    <text evidence="3">Belongs to the bacterial flagellin family.</text>
</comment>
<evidence type="ECO:0000256" key="1">
    <source>
        <dbReference type="ARBA" id="ARBA00004365"/>
    </source>
</evidence>
<dbReference type="RefSeq" id="WP_168834709.1">
    <property type="nucleotide sequence ID" value="NZ_JABAIK010000001.1"/>
</dbReference>
<dbReference type="AlphaFoldDB" id="A0A7X8YFG2"/>
<evidence type="ECO:0000256" key="3">
    <source>
        <dbReference type="ARBA" id="ARBA00005709"/>
    </source>
</evidence>
<evidence type="ECO:0000313" key="8">
    <source>
        <dbReference type="EMBL" id="NLS11619.1"/>
    </source>
</evidence>
<evidence type="ECO:0000313" key="9">
    <source>
        <dbReference type="Proteomes" id="UP000535589"/>
    </source>
</evidence>
<protein>
    <submittedName>
        <fullName evidence="8">Flagellar hook-associated protein FlgL</fullName>
    </submittedName>
</protein>
<sequence>MLNRISSFHNFQSVQNDLRRQENKVHHNHAQLASGKKLLTPGDDPLATHYIQNINQQTAQITQYKDSIVLVRNRLEQHEVNVAAAEQFTDEAKRTVMEMINGALSPADRQAKRRELEELATNLLTVANVQDESGNYTFSGTKPRSQPYFRDYDGSVTYSGDDYQRKMRISNTLEIAMNDPGSHVFSEIPNPFGDYEPSYQLQSGSELLLERAENLDFDDTDPYRVTFVDMSNGKWGYQLEKDGSVVDADEFDPKTGIRYDDLTIEIRGQIHKGDVIDLAPRKTFSLFDSFKRAEETSSASVSDASATAELQKVSQEFHAAFVHLNKVRADVGARLGTLDIQEQQHLDYQLSLAKAKSNFEDLDYSKAVIEFAENSRALEASQKAFGKAKDLTLFNYL</sequence>
<proteinExistence type="inferred from homology"/>
<keyword evidence="9" id="KW-1185">Reference proteome</keyword>
<dbReference type="GO" id="GO:0009424">
    <property type="term" value="C:bacterial-type flagellum hook"/>
    <property type="evidence" value="ECO:0007669"/>
    <property type="project" value="InterPro"/>
</dbReference>
<dbReference type="SUPFAM" id="SSF64518">
    <property type="entry name" value="Phase 1 flagellin"/>
    <property type="match status" value="1"/>
</dbReference>
<dbReference type="InterPro" id="IPR001029">
    <property type="entry name" value="Flagellin_N"/>
</dbReference>
<evidence type="ECO:0000256" key="4">
    <source>
        <dbReference type="ARBA" id="ARBA00022525"/>
    </source>
</evidence>
<dbReference type="GO" id="GO:0005198">
    <property type="term" value="F:structural molecule activity"/>
    <property type="evidence" value="ECO:0007669"/>
    <property type="project" value="InterPro"/>
</dbReference>
<dbReference type="Pfam" id="PF00669">
    <property type="entry name" value="Flagellin_N"/>
    <property type="match status" value="1"/>
</dbReference>
<evidence type="ECO:0000259" key="7">
    <source>
        <dbReference type="Pfam" id="PF00669"/>
    </source>
</evidence>
<dbReference type="PANTHER" id="PTHR42792">
    <property type="entry name" value="FLAGELLIN"/>
    <property type="match status" value="1"/>
</dbReference>
<evidence type="ECO:0000256" key="2">
    <source>
        <dbReference type="ARBA" id="ARBA00004613"/>
    </source>
</evidence>
<dbReference type="GO" id="GO:0071973">
    <property type="term" value="P:bacterial-type flagellum-dependent cell motility"/>
    <property type="evidence" value="ECO:0007669"/>
    <property type="project" value="InterPro"/>
</dbReference>
<feature type="domain" description="Flagellin N-terminal" evidence="7">
    <location>
        <begin position="10"/>
        <end position="142"/>
    </location>
</feature>
<evidence type="ECO:0000256" key="6">
    <source>
        <dbReference type="SAM" id="MobiDB-lite"/>
    </source>
</evidence>
<dbReference type="Gene3D" id="1.20.1330.10">
    <property type="entry name" value="f41 fragment of flagellin, N-terminal domain"/>
    <property type="match status" value="1"/>
</dbReference>
<comment type="caution">
    <text evidence="8">The sequence shown here is derived from an EMBL/GenBank/DDBJ whole genome shotgun (WGS) entry which is preliminary data.</text>
</comment>
<dbReference type="Proteomes" id="UP000535589">
    <property type="component" value="Unassembled WGS sequence"/>
</dbReference>
<dbReference type="PANTHER" id="PTHR42792:SF1">
    <property type="entry name" value="FLAGELLAR HOOK-ASSOCIATED PROTEIN 3"/>
    <property type="match status" value="1"/>
</dbReference>
<dbReference type="InterPro" id="IPR001492">
    <property type="entry name" value="Flagellin"/>
</dbReference>
<keyword evidence="8" id="KW-0282">Flagellum</keyword>
<evidence type="ECO:0000256" key="5">
    <source>
        <dbReference type="ARBA" id="ARBA00023143"/>
    </source>
</evidence>
<dbReference type="NCBIfam" id="TIGR02550">
    <property type="entry name" value="flagell_flgL"/>
    <property type="match status" value="1"/>
</dbReference>
<dbReference type="GO" id="GO:0005576">
    <property type="term" value="C:extracellular region"/>
    <property type="evidence" value="ECO:0007669"/>
    <property type="project" value="UniProtKB-SubCell"/>
</dbReference>
<dbReference type="InterPro" id="IPR013384">
    <property type="entry name" value="Flagell_FlgL"/>
</dbReference>
<organism evidence="8 9">
    <name type="scientific">Vibrio agarilyticus</name>
    <dbReference type="NCBI Taxonomy" id="2726741"/>
    <lineage>
        <taxon>Bacteria</taxon>
        <taxon>Pseudomonadati</taxon>
        <taxon>Pseudomonadota</taxon>
        <taxon>Gammaproteobacteria</taxon>
        <taxon>Vibrionales</taxon>
        <taxon>Vibrionaceae</taxon>
        <taxon>Vibrio</taxon>
    </lineage>
</organism>
<keyword evidence="8" id="KW-0966">Cell projection</keyword>